<sequence>MPETRTIINGPASVPANAKDVPTVCVFCTHNCSLTVDVKDNVITAIRGDESNPNTGGYMCNKAQAIPNYVNHAQRLEHPLKRMPDGQYQRISWDQAISEISAKLNGIRKKHAPRAIAMFGLGGQGNHMDAFGALPFMFSINSPIFFNALGQEKTQHALVWRHMYRAGPDIYLPADEAKSDYVLVMGTNPLVSNRGLKPVDEYRKLASDAGRKLVVIDPRVSETAKKADRHIRVKPGGDAYLLMGFVATILQEGLQDKAYIASRVNGFEELAEGFKAVDPRKMAAYAGVSHDDLVLTAREFAAAPSACIAWDLGVEHTVNSTLNSYLINVMLLITGNAGREKGNLFVQQFGPRGLYLEKQAKALVSGIGAIPFILPVGMFSPNLVAEEIQNKHPDRIRALIVDSTNPLVSYADTKALKAAFEELELMVVIEVAMTETARVADYVLPAPVGYEKWEYATFPHLHFTPQLRPPVVKGPQEALPEQEIYYRLTRAMGLVPKAPGVLHLLARKARSPLGAPVYLGALSALAAVRGGGLYPILGRIMTWLYETLGTTLPSPALAPLWLLCQGYALTHRKALNRAMPEARGHKNPFAAGELVFKELLAHPEGFLAGELPIEDNFKVGCRHPDRKARIYHAQWVADIQKLAATSPSQQDPSYPFVLNGGLRTGWTANTIVRDPAWRKGKGPHCAVLMHPSDAASLGVADGAMVRLETRRGHLVGPAKFDANTAMGHLQIPNGFGVEYPDPVTGKLTPVGMLVNSIVDIKDRDPYTGIPHTKYIRCRVVASDELSLQKVPA</sequence>
<keyword evidence="4" id="KW-0411">Iron-sulfur</keyword>
<dbReference type="InterPro" id="IPR009010">
    <property type="entry name" value="Asp_de-COase-like_dom_sf"/>
</dbReference>
<evidence type="ECO:0000256" key="4">
    <source>
        <dbReference type="ARBA" id="ARBA00023014"/>
    </source>
</evidence>
<dbReference type="InterPro" id="IPR006657">
    <property type="entry name" value="MoPterin_dinucl-bd_dom"/>
</dbReference>
<dbReference type="Gene3D" id="2.40.40.20">
    <property type="match status" value="1"/>
</dbReference>
<organism evidence="6 7">
    <name type="scientific">Aquabacterium soli</name>
    <dbReference type="NCBI Taxonomy" id="2493092"/>
    <lineage>
        <taxon>Bacteria</taxon>
        <taxon>Pseudomonadati</taxon>
        <taxon>Pseudomonadota</taxon>
        <taxon>Betaproteobacteria</taxon>
        <taxon>Burkholderiales</taxon>
        <taxon>Aquabacterium</taxon>
    </lineage>
</organism>
<comment type="caution">
    <text evidence="6">The sequence shown here is derived from an EMBL/GenBank/DDBJ whole genome shotgun (WGS) entry which is preliminary data.</text>
</comment>
<evidence type="ECO:0000256" key="3">
    <source>
        <dbReference type="ARBA" id="ARBA00023004"/>
    </source>
</evidence>
<evidence type="ECO:0000313" key="7">
    <source>
        <dbReference type="Proteomes" id="UP000269265"/>
    </source>
</evidence>
<dbReference type="Gene3D" id="3.40.228.10">
    <property type="entry name" value="Dimethylsulfoxide Reductase, domain 2"/>
    <property type="match status" value="1"/>
</dbReference>
<evidence type="ECO:0000313" key="6">
    <source>
        <dbReference type="EMBL" id="RRS01130.1"/>
    </source>
</evidence>
<dbReference type="GO" id="GO:0043546">
    <property type="term" value="F:molybdopterin cofactor binding"/>
    <property type="evidence" value="ECO:0007669"/>
    <property type="project" value="InterPro"/>
</dbReference>
<accession>A0A3R8YJX3</accession>
<keyword evidence="3" id="KW-0408">Iron</keyword>
<dbReference type="Pfam" id="PF04879">
    <property type="entry name" value="Molybdop_Fe4S4"/>
    <property type="match status" value="1"/>
</dbReference>
<gene>
    <name evidence="6" type="ORF">EIP75_21920</name>
</gene>
<proteinExistence type="inferred from homology"/>
<feature type="domain" description="4Fe-4S Mo/W bis-MGD-type" evidence="5">
    <location>
        <begin position="18"/>
        <end position="74"/>
    </location>
</feature>
<dbReference type="SUPFAM" id="SSF53706">
    <property type="entry name" value="Formate dehydrogenase/DMSO reductase, domains 1-3"/>
    <property type="match status" value="1"/>
</dbReference>
<dbReference type="AlphaFoldDB" id="A0A3R8YJX3"/>
<dbReference type="Gene3D" id="3.40.50.740">
    <property type="match status" value="2"/>
</dbReference>
<dbReference type="Pfam" id="PF00384">
    <property type="entry name" value="Molybdopterin"/>
    <property type="match status" value="1"/>
</dbReference>
<protein>
    <recommendedName>
        <fullName evidence="5">4Fe-4S Mo/W bis-MGD-type domain-containing protein</fullName>
    </recommendedName>
</protein>
<dbReference type="EMBL" id="RSED01000027">
    <property type="protein sequence ID" value="RRS01130.1"/>
    <property type="molecule type" value="Genomic_DNA"/>
</dbReference>
<name>A0A3R8YJX3_9BURK</name>
<dbReference type="OrthoDB" id="9815647at2"/>
<keyword evidence="7" id="KW-1185">Reference proteome</keyword>
<reference evidence="6 7" key="1">
    <citation type="submission" date="2018-12" db="EMBL/GenBank/DDBJ databases">
        <title>The whole draft genome of Aquabacterium sp. SJQ9.</title>
        <authorList>
            <person name="Sun L."/>
            <person name="Gao X."/>
            <person name="Chen W."/>
            <person name="Huang K."/>
        </authorList>
    </citation>
    <scope>NUCLEOTIDE SEQUENCE [LARGE SCALE GENOMIC DNA]</scope>
    <source>
        <strain evidence="6 7">SJQ9</strain>
    </source>
</reference>
<dbReference type="Pfam" id="PF01568">
    <property type="entry name" value="Molydop_binding"/>
    <property type="match status" value="1"/>
</dbReference>
<dbReference type="InterPro" id="IPR006963">
    <property type="entry name" value="Mopterin_OxRdtase_4Fe-4S_dom"/>
</dbReference>
<dbReference type="InterPro" id="IPR006656">
    <property type="entry name" value="Mopterin_OxRdtase"/>
</dbReference>
<dbReference type="SMART" id="SM00926">
    <property type="entry name" value="Molybdop_Fe4S4"/>
    <property type="match status" value="1"/>
</dbReference>
<dbReference type="GO" id="GO:0051536">
    <property type="term" value="F:iron-sulfur cluster binding"/>
    <property type="evidence" value="ECO:0007669"/>
    <property type="project" value="UniProtKB-KW"/>
</dbReference>
<dbReference type="PROSITE" id="PS51669">
    <property type="entry name" value="4FE4S_MOW_BIS_MGD"/>
    <property type="match status" value="1"/>
</dbReference>
<dbReference type="RefSeq" id="WP_125245336.1">
    <property type="nucleotide sequence ID" value="NZ_RSED01000027.1"/>
</dbReference>
<evidence type="ECO:0000259" key="5">
    <source>
        <dbReference type="PROSITE" id="PS51669"/>
    </source>
</evidence>
<dbReference type="Gene3D" id="2.20.25.90">
    <property type="entry name" value="ADC-like domains"/>
    <property type="match status" value="1"/>
</dbReference>
<dbReference type="Proteomes" id="UP000269265">
    <property type="component" value="Unassembled WGS sequence"/>
</dbReference>
<dbReference type="GO" id="GO:0046872">
    <property type="term" value="F:metal ion binding"/>
    <property type="evidence" value="ECO:0007669"/>
    <property type="project" value="UniProtKB-KW"/>
</dbReference>
<comment type="similarity">
    <text evidence="1">Belongs to the prokaryotic molybdopterin-containing oxidoreductase family.</text>
</comment>
<evidence type="ECO:0000256" key="2">
    <source>
        <dbReference type="ARBA" id="ARBA00022723"/>
    </source>
</evidence>
<keyword evidence="2" id="KW-0479">Metal-binding</keyword>
<dbReference type="SUPFAM" id="SSF50692">
    <property type="entry name" value="ADC-like"/>
    <property type="match status" value="1"/>
</dbReference>
<evidence type="ECO:0000256" key="1">
    <source>
        <dbReference type="ARBA" id="ARBA00010312"/>
    </source>
</evidence>
<dbReference type="GO" id="GO:0016491">
    <property type="term" value="F:oxidoreductase activity"/>
    <property type="evidence" value="ECO:0007669"/>
    <property type="project" value="InterPro"/>
</dbReference>
<dbReference type="InterPro" id="IPR050612">
    <property type="entry name" value="Prok_Mopterin_Oxidored"/>
</dbReference>
<dbReference type="PANTHER" id="PTHR43742">
    <property type="entry name" value="TRIMETHYLAMINE-N-OXIDE REDUCTASE"/>
    <property type="match status" value="1"/>
</dbReference>